<sequence length="125" mass="15608">MHFLEQFAHHFTNKKRINNQEVVLIEWYAFYHDINRRKIIKWNIFEHSTFRDKVEDMLKENLTKEEFSAQLKKELMYYMWSKSEYELILHSWIGDANDVKIDIYDQVTMNWGSFVDYVWKFRKEK</sequence>
<protein>
    <submittedName>
        <fullName evidence="1">Uncharacterized protein</fullName>
    </submittedName>
</protein>
<evidence type="ECO:0000313" key="1">
    <source>
        <dbReference type="EMBL" id="DAD94466.1"/>
    </source>
</evidence>
<accession>A0A8S5NJL0</accession>
<dbReference type="EMBL" id="BK015176">
    <property type="protein sequence ID" value="DAD94466.1"/>
    <property type="molecule type" value="Genomic_DNA"/>
</dbReference>
<name>A0A8S5NJL0_9CAUD</name>
<reference evidence="1" key="1">
    <citation type="journal article" date="2021" name="Proc. Natl. Acad. Sci. U.S.A.">
        <title>A Catalog of Tens of Thousands of Viruses from Human Metagenomes Reveals Hidden Associations with Chronic Diseases.</title>
        <authorList>
            <person name="Tisza M.J."/>
            <person name="Buck C.B."/>
        </authorList>
    </citation>
    <scope>NUCLEOTIDE SEQUENCE</scope>
    <source>
        <strain evidence="1">CttFh17</strain>
    </source>
</reference>
<proteinExistence type="predicted"/>
<organism evidence="1">
    <name type="scientific">Siphoviridae sp. cttFh17</name>
    <dbReference type="NCBI Taxonomy" id="2826491"/>
    <lineage>
        <taxon>Viruses</taxon>
        <taxon>Duplodnaviria</taxon>
        <taxon>Heunggongvirae</taxon>
        <taxon>Uroviricota</taxon>
        <taxon>Caudoviricetes</taxon>
    </lineage>
</organism>